<organism evidence="5 6">
    <name type="scientific">Flexivirga endophytica</name>
    <dbReference type="NCBI Taxonomy" id="1849103"/>
    <lineage>
        <taxon>Bacteria</taxon>
        <taxon>Bacillati</taxon>
        <taxon>Actinomycetota</taxon>
        <taxon>Actinomycetes</taxon>
        <taxon>Micrococcales</taxon>
        <taxon>Dermacoccaceae</taxon>
        <taxon>Flexivirga</taxon>
    </lineage>
</organism>
<reference evidence="5" key="1">
    <citation type="journal article" date="2014" name="Int. J. Syst. Evol. Microbiol.">
        <title>Complete genome sequence of Corynebacterium casei LMG S-19264T (=DSM 44701T), isolated from a smear-ripened cheese.</title>
        <authorList>
            <consortium name="US DOE Joint Genome Institute (JGI-PGF)"/>
            <person name="Walter F."/>
            <person name="Albersmeier A."/>
            <person name="Kalinowski J."/>
            <person name="Ruckert C."/>
        </authorList>
    </citation>
    <scope>NUCLEOTIDE SEQUENCE</scope>
    <source>
        <strain evidence="5">CGMCC 1.15085</strain>
    </source>
</reference>
<evidence type="ECO:0000256" key="4">
    <source>
        <dbReference type="SAM" id="Phobius"/>
    </source>
</evidence>
<evidence type="ECO:0000256" key="3">
    <source>
        <dbReference type="SAM" id="MobiDB-lite"/>
    </source>
</evidence>
<keyword evidence="6" id="KW-1185">Reference proteome</keyword>
<gene>
    <name evidence="5" type="ORF">GCM10011492_07240</name>
</gene>
<dbReference type="Proteomes" id="UP000636793">
    <property type="component" value="Unassembled WGS sequence"/>
</dbReference>
<dbReference type="InterPro" id="IPR041916">
    <property type="entry name" value="Anti_sigma_zinc_sf"/>
</dbReference>
<keyword evidence="1" id="KW-0805">Transcription regulation</keyword>
<feature type="transmembrane region" description="Helical" evidence="4">
    <location>
        <begin position="101"/>
        <end position="121"/>
    </location>
</feature>
<dbReference type="Gene3D" id="1.10.10.1320">
    <property type="entry name" value="Anti-sigma factor, zinc-finger domain"/>
    <property type="match status" value="1"/>
</dbReference>
<dbReference type="EMBL" id="BMHI01000001">
    <property type="protein sequence ID" value="GGB19929.1"/>
    <property type="molecule type" value="Genomic_DNA"/>
</dbReference>
<evidence type="ECO:0000256" key="1">
    <source>
        <dbReference type="ARBA" id="ARBA00023015"/>
    </source>
</evidence>
<accession>A0A916WQE5</accession>
<reference evidence="5" key="2">
    <citation type="submission" date="2020-09" db="EMBL/GenBank/DDBJ databases">
        <authorList>
            <person name="Sun Q."/>
            <person name="Zhou Y."/>
        </authorList>
    </citation>
    <scope>NUCLEOTIDE SEQUENCE</scope>
    <source>
        <strain evidence="5">CGMCC 1.15085</strain>
    </source>
</reference>
<comment type="caution">
    <text evidence="5">The sequence shown here is derived from an EMBL/GenBank/DDBJ whole genome shotgun (WGS) entry which is preliminary data.</text>
</comment>
<evidence type="ECO:0000313" key="6">
    <source>
        <dbReference type="Proteomes" id="UP000636793"/>
    </source>
</evidence>
<evidence type="ECO:0008006" key="7">
    <source>
        <dbReference type="Google" id="ProtNLM"/>
    </source>
</evidence>
<keyword evidence="4" id="KW-0472">Membrane</keyword>
<evidence type="ECO:0000256" key="2">
    <source>
        <dbReference type="ARBA" id="ARBA00023163"/>
    </source>
</evidence>
<keyword evidence="2" id="KW-0804">Transcription</keyword>
<protein>
    <recommendedName>
        <fullName evidence="7">Zinc-finger domain-containing protein</fullName>
    </recommendedName>
</protein>
<keyword evidence="4" id="KW-0812">Transmembrane</keyword>
<feature type="region of interest" description="Disordered" evidence="3">
    <location>
        <begin position="58"/>
        <end position="78"/>
    </location>
</feature>
<proteinExistence type="predicted"/>
<keyword evidence="4" id="KW-1133">Transmembrane helix</keyword>
<name>A0A916WQE5_9MICO</name>
<dbReference type="AlphaFoldDB" id="A0A916WQE5"/>
<sequence length="224" mass="23771">MVGAMNESCFPHRTALTEHQLLGTPLPTDVRRHLERCPDCSREAAETESVVRTLHRAGPAAAHPEDRMAPPFGGPSHDLRDRIVREVTRAAPARRRRLPRVALGVAAAALAAVAVVVPVSLSGDQAPVSSTSITLTRHGQMVEKSWGTEVPIVLSGLADGQTYRMMAVNADGKKAPGGSVSGKGPAPVSLRMVTAMPRNTITALLVEDERGHVVSRVPVRPTAT</sequence>
<evidence type="ECO:0000313" key="5">
    <source>
        <dbReference type="EMBL" id="GGB19929.1"/>
    </source>
</evidence>